<dbReference type="FunFam" id="3.30.710.10:FF:000159">
    <property type="entry name" value="Speckle-type POZ protein B"/>
    <property type="match status" value="1"/>
</dbReference>
<dbReference type="SMART" id="SM00225">
    <property type="entry name" value="BTB"/>
    <property type="match status" value="1"/>
</dbReference>
<dbReference type="SUPFAM" id="SSF49599">
    <property type="entry name" value="TRAF domain-like"/>
    <property type="match status" value="1"/>
</dbReference>
<dbReference type="InterPro" id="IPR002083">
    <property type="entry name" value="MATH/TRAF_dom"/>
</dbReference>
<dbReference type="InterPro" id="IPR045005">
    <property type="entry name" value="BPM1-6"/>
</dbReference>
<dbReference type="Pfam" id="PF22486">
    <property type="entry name" value="MATH_2"/>
    <property type="match status" value="1"/>
</dbReference>
<evidence type="ECO:0000259" key="3">
    <source>
        <dbReference type="PROSITE" id="PS50097"/>
    </source>
</evidence>
<dbReference type="PROSITE" id="PS50097">
    <property type="entry name" value="BTB"/>
    <property type="match status" value="1"/>
</dbReference>
<dbReference type="PANTHER" id="PTHR26379">
    <property type="entry name" value="BTB/POZ AND MATH DOMAIN-CONTAINING PROTEIN 1"/>
    <property type="match status" value="1"/>
</dbReference>
<dbReference type="Pfam" id="PF00651">
    <property type="entry name" value="BTB"/>
    <property type="match status" value="1"/>
</dbReference>
<dbReference type="Gene3D" id="3.30.710.10">
    <property type="entry name" value="Potassium Channel Kv1.1, Chain A"/>
    <property type="match status" value="1"/>
</dbReference>
<dbReference type="InterPro" id="IPR008974">
    <property type="entry name" value="TRAF-like"/>
</dbReference>
<accession>A0AAD6EXK8</accession>
<dbReference type="Gene3D" id="1.25.40.420">
    <property type="match status" value="1"/>
</dbReference>
<evidence type="ECO:0000313" key="6">
    <source>
        <dbReference type="Proteomes" id="UP001210211"/>
    </source>
</evidence>
<comment type="similarity">
    <text evidence="2">Belongs to the Tdpoz family.</text>
</comment>
<dbReference type="InterPro" id="IPR056423">
    <property type="entry name" value="BACK_BPM_SPOP"/>
</dbReference>
<feature type="domain" description="MATH" evidence="4">
    <location>
        <begin position="21"/>
        <end position="141"/>
    </location>
</feature>
<proteinExistence type="inferred from homology"/>
<gene>
    <name evidence="5" type="ORF">LUZ61_008568</name>
</gene>
<sequence>MSLSKYNKVGDFLSIGVPTVSRQLKFRYSETKELPAGESIISPTFSVAGHNCKILYYPQPLVDYPESTELDLVLDCTSEVTAAFGYSFLDKHGRPDSKTGDRLIFTFSPECRAYGFKDIIKKSNLEAEFVKEDYFTLVCCVTILSHIPKEVPKQLFNGIIPWSINDNFAELLENKEMADITFEVDGETFTAHKLVLATRSPVFKAELFGGMVESKMKSVQIKDIKPLVFKAMLHFIYTDSMPNMSDKDIQLVAFAQYLLKAADKYALDGLKMICEERLAREVSMDTVISSLALAEEHKCPDLKHACIDFASKPENLVHLALNAEYVQLVQCNPSLLKEIGDRARANIDFSNLFLKKRRINQLYE</sequence>
<evidence type="ECO:0000313" key="5">
    <source>
        <dbReference type="EMBL" id="KAJ3704863.1"/>
    </source>
</evidence>
<dbReference type="Gene3D" id="2.60.210.10">
    <property type="entry name" value="Apoptosis, Tumor Necrosis Factor Receptor Associated Protein 2, Chain A"/>
    <property type="match status" value="1"/>
</dbReference>
<dbReference type="Proteomes" id="UP001210211">
    <property type="component" value="Unassembled WGS sequence"/>
</dbReference>
<evidence type="ECO:0008006" key="7">
    <source>
        <dbReference type="Google" id="ProtNLM"/>
    </source>
</evidence>
<dbReference type="EMBL" id="JAMRDG010000001">
    <property type="protein sequence ID" value="KAJ3704863.1"/>
    <property type="molecule type" value="Genomic_DNA"/>
</dbReference>
<dbReference type="InterPro" id="IPR000210">
    <property type="entry name" value="BTB/POZ_dom"/>
</dbReference>
<dbReference type="SUPFAM" id="SSF54695">
    <property type="entry name" value="POZ domain"/>
    <property type="match status" value="1"/>
</dbReference>
<name>A0AAD6EXK8_9POAL</name>
<dbReference type="Pfam" id="PF24570">
    <property type="entry name" value="BACK_BPM_SPOP"/>
    <property type="match status" value="1"/>
</dbReference>
<evidence type="ECO:0000256" key="2">
    <source>
        <dbReference type="ARBA" id="ARBA00010846"/>
    </source>
</evidence>
<comment type="caution">
    <text evidence="5">The sequence shown here is derived from an EMBL/GenBank/DDBJ whole genome shotgun (WGS) entry which is preliminary data.</text>
</comment>
<comment type="pathway">
    <text evidence="1">Protein modification; protein ubiquitination.</text>
</comment>
<organism evidence="5 6">
    <name type="scientific">Rhynchospora tenuis</name>
    <dbReference type="NCBI Taxonomy" id="198213"/>
    <lineage>
        <taxon>Eukaryota</taxon>
        <taxon>Viridiplantae</taxon>
        <taxon>Streptophyta</taxon>
        <taxon>Embryophyta</taxon>
        <taxon>Tracheophyta</taxon>
        <taxon>Spermatophyta</taxon>
        <taxon>Magnoliopsida</taxon>
        <taxon>Liliopsida</taxon>
        <taxon>Poales</taxon>
        <taxon>Cyperaceae</taxon>
        <taxon>Cyperoideae</taxon>
        <taxon>Rhynchosporeae</taxon>
        <taxon>Rhynchospora</taxon>
    </lineage>
</organism>
<evidence type="ECO:0000259" key="4">
    <source>
        <dbReference type="PROSITE" id="PS50144"/>
    </source>
</evidence>
<feature type="domain" description="BTB" evidence="3">
    <location>
        <begin position="178"/>
        <end position="245"/>
    </location>
</feature>
<dbReference type="CDD" id="cd00121">
    <property type="entry name" value="MATH"/>
    <property type="match status" value="1"/>
</dbReference>
<dbReference type="AlphaFoldDB" id="A0AAD6EXK8"/>
<reference evidence="5 6" key="1">
    <citation type="journal article" date="2022" name="Cell">
        <title>Repeat-based holocentromeres influence genome architecture and karyotype evolution.</title>
        <authorList>
            <person name="Hofstatter P.G."/>
            <person name="Thangavel G."/>
            <person name="Lux T."/>
            <person name="Neumann P."/>
            <person name="Vondrak T."/>
            <person name="Novak P."/>
            <person name="Zhang M."/>
            <person name="Costa L."/>
            <person name="Castellani M."/>
            <person name="Scott A."/>
            <person name="Toegelov H."/>
            <person name="Fuchs J."/>
            <person name="Mata-Sucre Y."/>
            <person name="Dias Y."/>
            <person name="Vanzela A.L.L."/>
            <person name="Huettel B."/>
            <person name="Almeida C.C.S."/>
            <person name="Simkova H."/>
            <person name="Souza G."/>
            <person name="Pedrosa-Harand A."/>
            <person name="Macas J."/>
            <person name="Mayer K.F.X."/>
            <person name="Houben A."/>
            <person name="Marques A."/>
        </authorList>
    </citation>
    <scope>NUCLEOTIDE SEQUENCE [LARGE SCALE GENOMIC DNA]</scope>
    <source>
        <strain evidence="5">RhyTen1mFocal</strain>
    </source>
</reference>
<dbReference type="InterPro" id="IPR011333">
    <property type="entry name" value="SKP1/BTB/POZ_sf"/>
</dbReference>
<dbReference type="GO" id="GO:0016567">
    <property type="term" value="P:protein ubiquitination"/>
    <property type="evidence" value="ECO:0007669"/>
    <property type="project" value="InterPro"/>
</dbReference>
<evidence type="ECO:0000256" key="1">
    <source>
        <dbReference type="ARBA" id="ARBA00004906"/>
    </source>
</evidence>
<dbReference type="PANTHER" id="PTHR26379:SF504">
    <property type="entry name" value="OS08G0523800 PROTEIN"/>
    <property type="match status" value="1"/>
</dbReference>
<keyword evidence="6" id="KW-1185">Reference proteome</keyword>
<dbReference type="PROSITE" id="PS50144">
    <property type="entry name" value="MATH"/>
    <property type="match status" value="1"/>
</dbReference>
<protein>
    <recommendedName>
        <fullName evidence="7">BTB domain-containing protein</fullName>
    </recommendedName>
</protein>
<dbReference type="CDD" id="cd18280">
    <property type="entry name" value="BTB_POZ_BPM_plant"/>
    <property type="match status" value="1"/>
</dbReference>